<sequence>MKNLTFIFILLLINVNAQISTGIPADTNNNIIANFSSNNRAEIKGFSIPNYNLTTATNFLGDTDATNMRNSLLIFNSGTNKGLYFWDKTQWTILADKAYLSKLTNLSAVKVMTSQIVNPISYTMGNDVGAATNHGQHTIGENYTVNSANWTDLLFQDNTTSKLITIKNTNNVNKLTLTGALQMKLPSAPTTTQRGLYGLALFIQYPNSTDFLLVDYKIISTYITNNVCAKIQFDLVNFLRNLPIGDNTVRIAIEKREVWNTDISSDNGKAFTVNIGQKDATCTSSTAATQRQQYLPSSAATTKLIIETYENPSF</sequence>
<keyword evidence="1" id="KW-0732">Signal</keyword>
<keyword evidence="3" id="KW-1185">Reference proteome</keyword>
<accession>A0A1I4T1Z3</accession>
<evidence type="ECO:0000313" key="2">
    <source>
        <dbReference type="EMBL" id="SFM70613.1"/>
    </source>
</evidence>
<dbReference type="RefSeq" id="WP_092905897.1">
    <property type="nucleotide sequence ID" value="NZ_FOUZ01000002.1"/>
</dbReference>
<evidence type="ECO:0000256" key="1">
    <source>
        <dbReference type="SAM" id="SignalP"/>
    </source>
</evidence>
<dbReference type="STRING" id="684065.SAMN05421738_1025"/>
<feature type="signal peptide" evidence="1">
    <location>
        <begin position="1"/>
        <end position="17"/>
    </location>
</feature>
<evidence type="ECO:0000313" key="3">
    <source>
        <dbReference type="Proteomes" id="UP000199149"/>
    </source>
</evidence>
<dbReference type="OrthoDB" id="933310at2"/>
<dbReference type="EMBL" id="FOUZ01000002">
    <property type="protein sequence ID" value="SFM70613.1"/>
    <property type="molecule type" value="Genomic_DNA"/>
</dbReference>
<feature type="chain" id="PRO_5011653249" evidence="1">
    <location>
        <begin position="18"/>
        <end position="314"/>
    </location>
</feature>
<gene>
    <name evidence="2" type="ORF">SAMN05421738_1025</name>
</gene>
<proteinExistence type="predicted"/>
<dbReference type="Proteomes" id="UP000199149">
    <property type="component" value="Unassembled WGS sequence"/>
</dbReference>
<dbReference type="AlphaFoldDB" id="A0A1I4T1Z3"/>
<name>A0A1I4T1Z3_9FLAO</name>
<protein>
    <submittedName>
        <fullName evidence="2">Uncharacterized protein</fullName>
    </submittedName>
</protein>
<organism evidence="2 3">
    <name type="scientific">Algoriella xinjiangensis</name>
    <dbReference type="NCBI Taxonomy" id="684065"/>
    <lineage>
        <taxon>Bacteria</taxon>
        <taxon>Pseudomonadati</taxon>
        <taxon>Bacteroidota</taxon>
        <taxon>Flavobacteriia</taxon>
        <taxon>Flavobacteriales</taxon>
        <taxon>Weeksellaceae</taxon>
        <taxon>Algoriella</taxon>
    </lineage>
</organism>
<reference evidence="3" key="1">
    <citation type="submission" date="2016-10" db="EMBL/GenBank/DDBJ databases">
        <authorList>
            <person name="Varghese N."/>
            <person name="Submissions S."/>
        </authorList>
    </citation>
    <scope>NUCLEOTIDE SEQUENCE [LARGE SCALE GENOMIC DNA]</scope>
    <source>
        <strain evidence="3">XJ109</strain>
    </source>
</reference>